<dbReference type="EMBL" id="PVEM01000002">
    <property type="protein sequence ID" value="PTD10975.1"/>
    <property type="molecule type" value="Genomic_DNA"/>
</dbReference>
<dbReference type="Proteomes" id="UP000241587">
    <property type="component" value="Unassembled WGS sequence"/>
</dbReference>
<evidence type="ECO:0000313" key="2">
    <source>
        <dbReference type="EMBL" id="PTD10975.1"/>
    </source>
</evidence>
<feature type="transmembrane region" description="Helical" evidence="1">
    <location>
        <begin position="39"/>
        <end position="60"/>
    </location>
</feature>
<evidence type="ECO:0000256" key="1">
    <source>
        <dbReference type="SAM" id="Phobius"/>
    </source>
</evidence>
<gene>
    <name evidence="2" type="ORF">FCULG_00011222</name>
</gene>
<organism evidence="2 3">
    <name type="scientific">Fusarium culmorum</name>
    <dbReference type="NCBI Taxonomy" id="5516"/>
    <lineage>
        <taxon>Eukaryota</taxon>
        <taxon>Fungi</taxon>
        <taxon>Dikarya</taxon>
        <taxon>Ascomycota</taxon>
        <taxon>Pezizomycotina</taxon>
        <taxon>Sordariomycetes</taxon>
        <taxon>Hypocreomycetidae</taxon>
        <taxon>Hypocreales</taxon>
        <taxon>Nectriaceae</taxon>
        <taxon>Fusarium</taxon>
    </lineage>
</organism>
<protein>
    <submittedName>
        <fullName evidence="2">Uncharacterized protein</fullName>
    </submittedName>
</protein>
<name>A0A2T4H5G8_FUSCU</name>
<dbReference type="AlphaFoldDB" id="A0A2T4H5G8"/>
<reference evidence="2 3" key="1">
    <citation type="submission" date="2018-02" db="EMBL/GenBank/DDBJ databases">
        <title>Fusarium culmorum secondary metabolites in fungal-bacterial-plant interactions.</title>
        <authorList>
            <person name="Schmidt R."/>
        </authorList>
    </citation>
    <scope>NUCLEOTIDE SEQUENCE [LARGE SCALE GENOMIC DNA]</scope>
    <source>
        <strain evidence="2 3">PV</strain>
    </source>
</reference>
<keyword evidence="1" id="KW-0812">Transmembrane</keyword>
<accession>A0A2T4H5G8</accession>
<comment type="caution">
    <text evidence="2">The sequence shown here is derived from an EMBL/GenBank/DDBJ whole genome shotgun (WGS) entry which is preliminary data.</text>
</comment>
<proteinExistence type="predicted"/>
<sequence length="64" mass="7029">MGFTTFSSSSKVFNTSRLCISPAISRIHQVSVAGKNFCYLFSLYLLIVVVLGRNGAFGFFSNVK</sequence>
<keyword evidence="3" id="KW-1185">Reference proteome</keyword>
<keyword evidence="1" id="KW-1133">Transmembrane helix</keyword>
<evidence type="ECO:0000313" key="3">
    <source>
        <dbReference type="Proteomes" id="UP000241587"/>
    </source>
</evidence>
<keyword evidence="1" id="KW-0472">Membrane</keyword>